<accession>A0A2Z7C2R4</accession>
<name>A0A2Z7C2R4_9LAMI</name>
<dbReference type="AlphaFoldDB" id="A0A2Z7C2R4"/>
<feature type="region of interest" description="Disordered" evidence="1">
    <location>
        <begin position="34"/>
        <end position="53"/>
    </location>
</feature>
<evidence type="ECO:0000256" key="1">
    <source>
        <dbReference type="SAM" id="MobiDB-lite"/>
    </source>
</evidence>
<protein>
    <submittedName>
        <fullName evidence="2">Uncharacterized protein</fullName>
    </submittedName>
</protein>
<dbReference type="EMBL" id="KQ999702">
    <property type="protein sequence ID" value="KZV41204.1"/>
    <property type="molecule type" value="Genomic_DNA"/>
</dbReference>
<organism evidence="2 3">
    <name type="scientific">Dorcoceras hygrometricum</name>
    <dbReference type="NCBI Taxonomy" id="472368"/>
    <lineage>
        <taxon>Eukaryota</taxon>
        <taxon>Viridiplantae</taxon>
        <taxon>Streptophyta</taxon>
        <taxon>Embryophyta</taxon>
        <taxon>Tracheophyta</taxon>
        <taxon>Spermatophyta</taxon>
        <taxon>Magnoliopsida</taxon>
        <taxon>eudicotyledons</taxon>
        <taxon>Gunneridae</taxon>
        <taxon>Pentapetalae</taxon>
        <taxon>asterids</taxon>
        <taxon>lamiids</taxon>
        <taxon>Lamiales</taxon>
        <taxon>Gesneriaceae</taxon>
        <taxon>Didymocarpoideae</taxon>
        <taxon>Trichosporeae</taxon>
        <taxon>Loxocarpinae</taxon>
        <taxon>Dorcoceras</taxon>
    </lineage>
</organism>
<evidence type="ECO:0000313" key="2">
    <source>
        <dbReference type="EMBL" id="KZV41204.1"/>
    </source>
</evidence>
<proteinExistence type="predicted"/>
<sequence>MGKGQSPSTKSTIIQQTDTTCNISCRAMHDSRMQEQKATIKTGSQRGSRATQQLAPVERMKWPRGYNIQLGSTLQLAKLVLKQSQEQGTTLTVHGYAAGRNNEQRALYLFASPPPAISGHDTGRGTDGFGTGFPTVPLLTKAGRPISGNRENRVPTEQLRAPLLLQLRYTRTPDHASSQVAHSDKIAYTTACTYPDLTTTTEYAPLAAQDLSILHLHSSCQITHSDHLRALKLTPAWTNSTGRSH</sequence>
<keyword evidence="3" id="KW-1185">Reference proteome</keyword>
<evidence type="ECO:0000313" key="3">
    <source>
        <dbReference type="Proteomes" id="UP000250235"/>
    </source>
</evidence>
<reference evidence="2 3" key="1">
    <citation type="journal article" date="2015" name="Proc. Natl. Acad. Sci. U.S.A.">
        <title>The resurrection genome of Boea hygrometrica: A blueprint for survival of dehydration.</title>
        <authorList>
            <person name="Xiao L."/>
            <person name="Yang G."/>
            <person name="Zhang L."/>
            <person name="Yang X."/>
            <person name="Zhao S."/>
            <person name="Ji Z."/>
            <person name="Zhou Q."/>
            <person name="Hu M."/>
            <person name="Wang Y."/>
            <person name="Chen M."/>
            <person name="Xu Y."/>
            <person name="Jin H."/>
            <person name="Xiao X."/>
            <person name="Hu G."/>
            <person name="Bao F."/>
            <person name="Hu Y."/>
            <person name="Wan P."/>
            <person name="Li L."/>
            <person name="Deng X."/>
            <person name="Kuang T."/>
            <person name="Xiang C."/>
            <person name="Zhu J.K."/>
            <person name="Oliver M.J."/>
            <person name="He Y."/>
        </authorList>
    </citation>
    <scope>NUCLEOTIDE SEQUENCE [LARGE SCALE GENOMIC DNA]</scope>
    <source>
        <strain evidence="3">cv. XS01</strain>
    </source>
</reference>
<feature type="compositionally biased region" description="Polar residues" evidence="1">
    <location>
        <begin position="36"/>
        <end position="53"/>
    </location>
</feature>
<gene>
    <name evidence="2" type="ORF">F511_17163</name>
</gene>
<dbReference type="Proteomes" id="UP000250235">
    <property type="component" value="Unassembled WGS sequence"/>
</dbReference>